<proteinExistence type="predicted"/>
<evidence type="ECO:0000256" key="1">
    <source>
        <dbReference type="SAM" id="MobiDB-lite"/>
    </source>
</evidence>
<evidence type="ECO:0000256" key="2">
    <source>
        <dbReference type="SAM" id="Phobius"/>
    </source>
</evidence>
<evidence type="ECO:0008006" key="4">
    <source>
        <dbReference type="Google" id="ProtNLM"/>
    </source>
</evidence>
<name>A0A7S0UMI0_9STRA</name>
<dbReference type="PANTHER" id="PTHR33133:SF1">
    <property type="entry name" value="EXPRESSED PROTEIN-RELATED"/>
    <property type="match status" value="1"/>
</dbReference>
<dbReference type="PANTHER" id="PTHR33133">
    <property type="entry name" value="OS08G0107100 PROTEIN-RELATED"/>
    <property type="match status" value="1"/>
</dbReference>
<keyword evidence="2" id="KW-1133">Transmembrane helix</keyword>
<protein>
    <recommendedName>
        <fullName evidence="4">Glycerophosphoryl diester phosphodiesterase membrane domain-containing protein</fullName>
    </recommendedName>
</protein>
<evidence type="ECO:0000313" key="3">
    <source>
        <dbReference type="EMBL" id="CAD8763508.1"/>
    </source>
</evidence>
<sequence>MIDDPFQYLTFRGTFGRTFLLFFDRFDLYMAISAVVMVPFVLFFVSAIVLLVWSFFSMEDPEELAGLVGFLVFGIEFLVYALATVIGKGAVTYAVAKVYTGEHPEWRECLKKAWSRKWHLLGASLLVDGTIFLGLMLIAGFLFFFIFFPNGFTITLLVVASLVFSLGVAYAYSGVMLVTPSTMVESFSPIKAVKRSWELSTGSRCYLVCTMMSLYCCLLVVTAFLVNLFGSRNMVSPLDLVIRIVPLSLYFPLHSIIQTVLYLNLRVGRESMNHTVISGDLMTNSASLPSRFGNRDPSPDSIDYRHVPLMDEGDDGNP</sequence>
<feature type="transmembrane region" description="Helical" evidence="2">
    <location>
        <begin position="241"/>
        <end position="263"/>
    </location>
</feature>
<keyword evidence="2" id="KW-0472">Membrane</keyword>
<organism evidence="3">
    <name type="scientific">Pseudo-nitzschia delicatissima</name>
    <dbReference type="NCBI Taxonomy" id="44447"/>
    <lineage>
        <taxon>Eukaryota</taxon>
        <taxon>Sar</taxon>
        <taxon>Stramenopiles</taxon>
        <taxon>Ochrophyta</taxon>
        <taxon>Bacillariophyta</taxon>
        <taxon>Bacillariophyceae</taxon>
        <taxon>Bacillariophycidae</taxon>
        <taxon>Bacillariales</taxon>
        <taxon>Bacillariaceae</taxon>
        <taxon>Pseudo-nitzschia</taxon>
    </lineage>
</organism>
<feature type="transmembrane region" description="Helical" evidence="2">
    <location>
        <begin position="205"/>
        <end position="229"/>
    </location>
</feature>
<dbReference type="AlphaFoldDB" id="A0A7S0UMI0"/>
<feature type="transmembrane region" description="Helical" evidence="2">
    <location>
        <begin position="120"/>
        <end position="148"/>
    </location>
</feature>
<keyword evidence="2" id="KW-0812">Transmembrane</keyword>
<feature type="transmembrane region" description="Helical" evidence="2">
    <location>
        <begin position="65"/>
        <end position="87"/>
    </location>
</feature>
<reference evidence="3" key="1">
    <citation type="submission" date="2021-01" db="EMBL/GenBank/DDBJ databases">
        <authorList>
            <person name="Corre E."/>
            <person name="Pelletier E."/>
            <person name="Niang G."/>
            <person name="Scheremetjew M."/>
            <person name="Finn R."/>
            <person name="Kale V."/>
            <person name="Holt S."/>
            <person name="Cochrane G."/>
            <person name="Meng A."/>
            <person name="Brown T."/>
            <person name="Cohen L."/>
        </authorList>
    </citation>
    <scope>NUCLEOTIDE SEQUENCE</scope>
    <source>
        <strain evidence="3">UNC1205</strain>
    </source>
</reference>
<accession>A0A7S0UMI0</accession>
<feature type="region of interest" description="Disordered" evidence="1">
    <location>
        <begin position="288"/>
        <end position="318"/>
    </location>
</feature>
<feature type="compositionally biased region" description="Basic and acidic residues" evidence="1">
    <location>
        <begin position="293"/>
        <end position="309"/>
    </location>
</feature>
<feature type="transmembrane region" description="Helical" evidence="2">
    <location>
        <begin position="28"/>
        <end position="53"/>
    </location>
</feature>
<dbReference type="EMBL" id="HBFL01004937">
    <property type="protein sequence ID" value="CAD8763508.1"/>
    <property type="molecule type" value="Transcribed_RNA"/>
</dbReference>
<gene>
    <name evidence="3" type="ORF">PDEL1432_LOCUS3548</name>
</gene>
<feature type="transmembrane region" description="Helical" evidence="2">
    <location>
        <begin position="154"/>
        <end position="184"/>
    </location>
</feature>